<proteinExistence type="predicted"/>
<dbReference type="RefSeq" id="WP_069366372.1">
    <property type="nucleotide sequence ID" value="NZ_CP012502.1"/>
</dbReference>
<dbReference type="PANTHER" id="PTHR42915">
    <property type="entry name" value="HYPOTHETICAL 460 KDA PROTEIN IN FEUA-SIGW INTERGENIC REGION [PRECURSOR]"/>
    <property type="match status" value="1"/>
</dbReference>
<accession>A0A1D7QZQ8</accession>
<dbReference type="STRING" id="632773.BBEV_3178"/>
<gene>
    <name evidence="3" type="ORF">BBEV_3178</name>
</gene>
<dbReference type="Pfam" id="PF07075">
    <property type="entry name" value="NamZ_N"/>
    <property type="match status" value="1"/>
</dbReference>
<dbReference type="OrthoDB" id="9801061at2"/>
<evidence type="ECO:0000313" key="4">
    <source>
        <dbReference type="Proteomes" id="UP000094463"/>
    </source>
</evidence>
<dbReference type="InterPro" id="IPR048503">
    <property type="entry name" value="NamZ_C"/>
</dbReference>
<dbReference type="PIRSF" id="PIRSF016719">
    <property type="entry name" value="UCP016719"/>
    <property type="match status" value="1"/>
</dbReference>
<protein>
    <recommendedName>
        <fullName evidence="5">DUF1343 domain-containing protein</fullName>
    </recommendedName>
</protein>
<sequence length="382" mass="43659">MKIGLDLFLEKDYLQFKDQRIGLVTNMTGVNQGLVPAIDLFHNHPDIQLTSLYCPEHGLRGDMKEGENVDSYTDPFTHLPVYSLYGNNRKPTEEMLDRVDVLVFDLQDIGSRYYTFIYTLAYVMEASEQYGKQVVVLDRPNPVSGLNMEGNLVEDQVRSFVGLLPIPNRHGMTVGELAQLYKHEFGYDCALTVVPMEGWRREMYYDDTGLFWVSPSPNVTNSDMNTLYTGTCLIEGTNLSEGRGTTRPFEVVGAPFIDGHQLAKAFNRRSVPGVLARPTSFIPSYQKHEGEICGGVQLHLVNRQELHSLATGIYLLETIAELYQEEFEFIVNEENKFFFDLLAGTTTLRNLILNQNAQEFIRSCEDQVESFKQRRKPYLLYR</sequence>
<feature type="domain" description="Peptidoglycan beta-N-acetylmuramidase NamZ C-terminal" evidence="2">
    <location>
        <begin position="227"/>
        <end position="381"/>
    </location>
</feature>
<evidence type="ECO:0000259" key="2">
    <source>
        <dbReference type="Pfam" id="PF20732"/>
    </source>
</evidence>
<name>A0A1D7QZQ8_9BACI</name>
<dbReference type="AlphaFoldDB" id="A0A1D7QZQ8"/>
<evidence type="ECO:0000313" key="3">
    <source>
        <dbReference type="EMBL" id="AOM84493.1"/>
    </source>
</evidence>
<dbReference type="Proteomes" id="UP000094463">
    <property type="component" value="Chromosome"/>
</dbReference>
<keyword evidence="4" id="KW-1185">Reference proteome</keyword>
<dbReference type="Gene3D" id="3.40.50.12170">
    <property type="entry name" value="Uncharacterised protein PF07075, DUF1343"/>
    <property type="match status" value="1"/>
</dbReference>
<dbReference type="InterPro" id="IPR048502">
    <property type="entry name" value="NamZ_N"/>
</dbReference>
<evidence type="ECO:0000259" key="1">
    <source>
        <dbReference type="Pfam" id="PF07075"/>
    </source>
</evidence>
<dbReference type="Gene3D" id="3.90.1150.140">
    <property type="match status" value="1"/>
</dbReference>
<dbReference type="PANTHER" id="PTHR42915:SF1">
    <property type="entry name" value="PEPTIDOGLYCAN BETA-N-ACETYLMURAMIDASE NAMZ"/>
    <property type="match status" value="1"/>
</dbReference>
<dbReference type="KEGG" id="bbev:BBEV_3178"/>
<dbReference type="GO" id="GO:0033922">
    <property type="term" value="F:peptidoglycan beta-N-acetylmuramidase activity"/>
    <property type="evidence" value="ECO:0007669"/>
    <property type="project" value="InterPro"/>
</dbReference>
<dbReference type="Pfam" id="PF20732">
    <property type="entry name" value="NamZ_C"/>
    <property type="match status" value="1"/>
</dbReference>
<dbReference type="EMBL" id="CP012502">
    <property type="protein sequence ID" value="AOM84493.1"/>
    <property type="molecule type" value="Genomic_DNA"/>
</dbReference>
<evidence type="ECO:0008006" key="5">
    <source>
        <dbReference type="Google" id="ProtNLM"/>
    </source>
</evidence>
<dbReference type="InterPro" id="IPR008302">
    <property type="entry name" value="NamZ"/>
</dbReference>
<feature type="domain" description="Peptidoglycan beta-N-acetylmuramidase NamZ N-terminal" evidence="1">
    <location>
        <begin position="21"/>
        <end position="222"/>
    </location>
</feature>
<reference evidence="3 4" key="1">
    <citation type="submission" date="2015-08" db="EMBL/GenBank/DDBJ databases">
        <title>The complete genome sequence of Bacillus beveridgei MLTeJB.</title>
        <authorList>
            <person name="Hanson T.E."/>
            <person name="Mesa C."/>
            <person name="Basesman S.M."/>
            <person name="Oremland R.S."/>
        </authorList>
    </citation>
    <scope>NUCLEOTIDE SEQUENCE [LARGE SCALE GENOMIC DNA]</scope>
    <source>
        <strain evidence="3 4">MLTeJB</strain>
    </source>
</reference>
<dbReference type="PATRIC" id="fig|632773.3.peg.3333"/>
<organism evidence="3 4">
    <name type="scientific">Salisediminibacterium beveridgei</name>
    <dbReference type="NCBI Taxonomy" id="632773"/>
    <lineage>
        <taxon>Bacteria</taxon>
        <taxon>Bacillati</taxon>
        <taxon>Bacillota</taxon>
        <taxon>Bacilli</taxon>
        <taxon>Bacillales</taxon>
        <taxon>Bacillaceae</taxon>
        <taxon>Salisediminibacterium</taxon>
    </lineage>
</organism>